<accession>A0A939IYE2</accession>
<gene>
    <name evidence="2" type="ORF">JF539_00915</name>
</gene>
<organism evidence="2 3">
    <name type="scientific">Roseibium aggregatum</name>
    <dbReference type="NCBI Taxonomy" id="187304"/>
    <lineage>
        <taxon>Bacteria</taxon>
        <taxon>Pseudomonadati</taxon>
        <taxon>Pseudomonadota</taxon>
        <taxon>Alphaproteobacteria</taxon>
        <taxon>Hyphomicrobiales</taxon>
        <taxon>Stappiaceae</taxon>
        <taxon>Roseibium</taxon>
    </lineage>
</organism>
<dbReference type="EMBL" id="JAEKJZ010000001">
    <property type="protein sequence ID" value="MBN9668876.1"/>
    <property type="molecule type" value="Genomic_DNA"/>
</dbReference>
<feature type="domain" description="N-acetyltransferase" evidence="1">
    <location>
        <begin position="10"/>
        <end position="158"/>
    </location>
</feature>
<sequence>MTDLADSLNLTIRDVTPQDEVAIRDLIVAAFPSDMESRLVYKLRHCGAMVLEQVAVDENGEIAGHVAYSRVTPAAIGHGQGMQIACLAPVSVWPDKQRRGIGSALIRTSLKRLTEIGEDLVLVLGPPSYFPRFGFDPALARKVRGPYAGAAFMALALTADGTRDLPIEVAFATPFEEFE</sequence>
<comment type="caution">
    <text evidence="2">The sequence shown here is derived from an EMBL/GenBank/DDBJ whole genome shotgun (WGS) entry which is preliminary data.</text>
</comment>
<name>A0A939IYE2_9HYPH</name>
<protein>
    <submittedName>
        <fullName evidence="2">N-acetyltransferase</fullName>
    </submittedName>
</protein>
<dbReference type="SUPFAM" id="SSF55729">
    <property type="entry name" value="Acyl-CoA N-acyltransferases (Nat)"/>
    <property type="match status" value="1"/>
</dbReference>
<evidence type="ECO:0000313" key="3">
    <source>
        <dbReference type="Proteomes" id="UP000664096"/>
    </source>
</evidence>
<dbReference type="AlphaFoldDB" id="A0A939IYE2"/>
<dbReference type="Proteomes" id="UP000664096">
    <property type="component" value="Unassembled WGS sequence"/>
</dbReference>
<evidence type="ECO:0000259" key="1">
    <source>
        <dbReference type="PROSITE" id="PS51186"/>
    </source>
</evidence>
<reference evidence="2" key="1">
    <citation type="submission" date="2020-12" db="EMBL/GenBank/DDBJ databases">
        <title>Oil enriched cultivation method for isolating marine PHA-producing bacteria.</title>
        <authorList>
            <person name="Zheng W."/>
            <person name="Yu S."/>
            <person name="Huang Y."/>
        </authorList>
    </citation>
    <scope>NUCLEOTIDE SEQUENCE</scope>
    <source>
        <strain evidence="2">SY-2-12</strain>
    </source>
</reference>
<dbReference type="GO" id="GO:0016747">
    <property type="term" value="F:acyltransferase activity, transferring groups other than amino-acyl groups"/>
    <property type="evidence" value="ECO:0007669"/>
    <property type="project" value="InterPro"/>
</dbReference>
<dbReference type="Gene3D" id="3.40.630.30">
    <property type="match status" value="1"/>
</dbReference>
<dbReference type="RefSeq" id="WP_207138225.1">
    <property type="nucleotide sequence ID" value="NZ_JAEKJZ010000001.1"/>
</dbReference>
<dbReference type="PROSITE" id="PS51186">
    <property type="entry name" value="GNAT"/>
    <property type="match status" value="1"/>
</dbReference>
<dbReference type="InterPro" id="IPR000182">
    <property type="entry name" value="GNAT_dom"/>
</dbReference>
<proteinExistence type="predicted"/>
<evidence type="ECO:0000313" key="2">
    <source>
        <dbReference type="EMBL" id="MBN9668876.1"/>
    </source>
</evidence>
<dbReference type="InterPro" id="IPR016181">
    <property type="entry name" value="Acyl_CoA_acyltransferase"/>
</dbReference>
<dbReference type="Pfam" id="PF13527">
    <property type="entry name" value="Acetyltransf_9"/>
    <property type="match status" value="1"/>
</dbReference>
<dbReference type="CDD" id="cd04301">
    <property type="entry name" value="NAT_SF"/>
    <property type="match status" value="1"/>
</dbReference>